<keyword evidence="3" id="KW-1185">Reference proteome</keyword>
<comment type="caution">
    <text evidence="2">The sequence shown here is derived from an EMBL/GenBank/DDBJ whole genome shotgun (WGS) entry which is preliminary data.</text>
</comment>
<protein>
    <submittedName>
        <fullName evidence="2">Uncharacterized protein</fullName>
    </submittedName>
</protein>
<evidence type="ECO:0000313" key="3">
    <source>
        <dbReference type="Proteomes" id="UP000629287"/>
    </source>
</evidence>
<evidence type="ECO:0000313" key="2">
    <source>
        <dbReference type="EMBL" id="MBE1600907.1"/>
    </source>
</evidence>
<dbReference type="Proteomes" id="UP000629287">
    <property type="component" value="Unassembled WGS sequence"/>
</dbReference>
<evidence type="ECO:0000256" key="1">
    <source>
        <dbReference type="SAM" id="MobiDB-lite"/>
    </source>
</evidence>
<organism evidence="2 3">
    <name type="scientific">Streptomyces stelliscabiei</name>
    <dbReference type="NCBI Taxonomy" id="146820"/>
    <lineage>
        <taxon>Bacteria</taxon>
        <taxon>Bacillati</taxon>
        <taxon>Actinomycetota</taxon>
        <taxon>Actinomycetes</taxon>
        <taxon>Kitasatosporales</taxon>
        <taxon>Streptomycetaceae</taxon>
        <taxon>Streptomyces</taxon>
    </lineage>
</organism>
<gene>
    <name evidence="2" type="ORF">H4687_007036</name>
</gene>
<feature type="compositionally biased region" description="Polar residues" evidence="1">
    <location>
        <begin position="80"/>
        <end position="90"/>
    </location>
</feature>
<dbReference type="AlphaFoldDB" id="A0A8I0TUK8"/>
<name>A0A8I0TUK8_9ACTN</name>
<sequence>MRLGRYLDVEITVVHGRGLVMPGPMWRAPISSGRGGEGYGAWGAGAITACPGATSGVRPRVTGPVDSRRRSRGTARPITGVTSSPRSVPSTHRRPVRPQGSTQPLTDVPSGPRSAPSTHRQPVRPQGRLNHSQTARPAPGSARSPAGGRPSATHADRPPRTRRSVPVGGPARTRRTVLPATAARSCPPPPHGPARHRRTVRPVTAARSGPSPPHGPAHSAPHRPVRPTGQSVPPHRPAHRHPPASPSPRTAALLFALHGDSRAS</sequence>
<feature type="region of interest" description="Disordered" evidence="1">
    <location>
        <begin position="51"/>
        <end position="264"/>
    </location>
</feature>
<feature type="compositionally biased region" description="Low complexity" evidence="1">
    <location>
        <begin position="135"/>
        <end position="152"/>
    </location>
</feature>
<proteinExistence type="predicted"/>
<reference evidence="2 3" key="1">
    <citation type="submission" date="2020-10" db="EMBL/GenBank/DDBJ databases">
        <title>Sequencing the genomes of 1000 actinobacteria strains.</title>
        <authorList>
            <person name="Klenk H.-P."/>
        </authorList>
    </citation>
    <scope>NUCLEOTIDE SEQUENCE [LARGE SCALE GENOMIC DNA]</scope>
    <source>
        <strain evidence="2 3">DSM 41803</strain>
    </source>
</reference>
<dbReference type="EMBL" id="JADBGF010000001">
    <property type="protein sequence ID" value="MBE1600907.1"/>
    <property type="molecule type" value="Genomic_DNA"/>
</dbReference>
<accession>A0A8I0TUK8</accession>